<gene>
    <name evidence="2" type="primary">ORF66608</name>
</gene>
<proteinExistence type="predicted"/>
<sequence>TIKSDLKETGTSVCKEERVNEDNVKKLDMVMNDLNTSTAQTKDKSEKIDRDDKSEECPDPHTSNWEVLCKTFTNEDCEKNQNHSCIVVENENMCKFRFSRFLKKSHTKRRKGGKVLRFLTRLSCIAENNNSPNDSPITKRKNRDNSTKMHTQCSEHGISNPVLVSSTSFHHINVINTSLQMQENTCSTASSSNQSLASTRSVTDSAYSSTSESVTLSNPHNETMSICPDDQSSSDFINNTSCSTSVCSIYEFLNDSNSEILNTNLVHVPSYNTVGYTNINNT</sequence>
<feature type="region of interest" description="Disordered" evidence="1">
    <location>
        <begin position="129"/>
        <end position="153"/>
    </location>
</feature>
<feature type="non-terminal residue" evidence="2">
    <location>
        <position position="1"/>
    </location>
</feature>
<accession>A0A0B6ZIT5</accession>
<evidence type="ECO:0000313" key="2">
    <source>
        <dbReference type="EMBL" id="CEK68524.1"/>
    </source>
</evidence>
<feature type="region of interest" description="Disordered" evidence="1">
    <location>
        <begin position="33"/>
        <end position="60"/>
    </location>
</feature>
<dbReference type="AlphaFoldDB" id="A0A0B6ZIT5"/>
<reference evidence="2" key="1">
    <citation type="submission" date="2014-12" db="EMBL/GenBank/DDBJ databases">
        <title>Insight into the proteome of Arion vulgaris.</title>
        <authorList>
            <person name="Aradska J."/>
            <person name="Bulat T."/>
            <person name="Smidak R."/>
            <person name="Sarate P."/>
            <person name="Gangsoo J."/>
            <person name="Sialana F."/>
            <person name="Bilban M."/>
            <person name="Lubec G."/>
        </authorList>
    </citation>
    <scope>NUCLEOTIDE SEQUENCE</scope>
    <source>
        <tissue evidence="2">Skin</tissue>
    </source>
</reference>
<organism evidence="2">
    <name type="scientific">Arion vulgaris</name>
    <dbReference type="NCBI Taxonomy" id="1028688"/>
    <lineage>
        <taxon>Eukaryota</taxon>
        <taxon>Metazoa</taxon>
        <taxon>Spiralia</taxon>
        <taxon>Lophotrochozoa</taxon>
        <taxon>Mollusca</taxon>
        <taxon>Gastropoda</taxon>
        <taxon>Heterobranchia</taxon>
        <taxon>Euthyneura</taxon>
        <taxon>Panpulmonata</taxon>
        <taxon>Eupulmonata</taxon>
        <taxon>Stylommatophora</taxon>
        <taxon>Helicina</taxon>
        <taxon>Arionoidea</taxon>
        <taxon>Arionidae</taxon>
        <taxon>Arion</taxon>
    </lineage>
</organism>
<evidence type="ECO:0000256" key="1">
    <source>
        <dbReference type="SAM" id="MobiDB-lite"/>
    </source>
</evidence>
<name>A0A0B6ZIT5_9EUPU</name>
<dbReference type="EMBL" id="HACG01021659">
    <property type="protein sequence ID" value="CEK68524.1"/>
    <property type="molecule type" value="Transcribed_RNA"/>
</dbReference>
<feature type="compositionally biased region" description="Basic and acidic residues" evidence="1">
    <location>
        <begin position="41"/>
        <end position="59"/>
    </location>
</feature>
<feature type="non-terminal residue" evidence="2">
    <location>
        <position position="282"/>
    </location>
</feature>
<protein>
    <submittedName>
        <fullName evidence="2">Uncharacterized protein</fullName>
    </submittedName>
</protein>